<comment type="caution">
    <text evidence="5">The sequence shown here is derived from an EMBL/GenBank/DDBJ whole genome shotgun (WGS) entry which is preliminary data.</text>
</comment>
<evidence type="ECO:0000259" key="2">
    <source>
        <dbReference type="Pfam" id="PF04773"/>
    </source>
</evidence>
<protein>
    <submittedName>
        <fullName evidence="5">DUF4974 domain-containing protein</fullName>
    </submittedName>
</protein>
<dbReference type="PANTHER" id="PTHR30273:SF2">
    <property type="entry name" value="PROTEIN FECR"/>
    <property type="match status" value="1"/>
</dbReference>
<dbReference type="RefSeq" id="WP_123181634.1">
    <property type="nucleotide sequence ID" value="NZ_RHGB01000003.1"/>
</dbReference>
<feature type="domain" description="FecR N-terminal" evidence="3">
    <location>
        <begin position="16"/>
        <end position="55"/>
    </location>
</feature>
<sequence length="361" mass="40097">MLKNKIQAQSPEVISEACAWIAQIETGDLTFADRVALREWLGRSPRHLDTLKKMAQVSMDMNVMVHFSGALEQAAVLAESKKKEVRLISKQWFVPFFSIATILLISMSFILFLLREQQLNERPMMVSTEKGGFEEVVLSDGSIVKVNTDSQLEVHYTNEFRKIRLLRGEAYFNVASNPRRPFLVYANGQYVRAVGTAFIVKALKERPFSVAVVEGKVEVGQTLTSGVGKDGQQGNREIDAGVGNSQFVPSYVVAGQRLSLRDDNVSVEINTISGEALERELSWQDGVLEFSETSLAEVFKELNRYSGMSVAFSEPAISEIRIGGIFPSNKPELVLDALEANYGIVVNRINPNSVVLSRTGR</sequence>
<evidence type="ECO:0000259" key="3">
    <source>
        <dbReference type="Pfam" id="PF16220"/>
    </source>
</evidence>
<keyword evidence="1" id="KW-1133">Transmembrane helix</keyword>
<keyword evidence="6" id="KW-1185">Reference proteome</keyword>
<evidence type="ECO:0000259" key="4">
    <source>
        <dbReference type="Pfam" id="PF16344"/>
    </source>
</evidence>
<feature type="domain" description="FecR protein" evidence="2">
    <location>
        <begin position="126"/>
        <end position="218"/>
    </location>
</feature>
<accession>A0ABX9W933</accession>
<name>A0ABX9W933_9GAMM</name>
<feature type="transmembrane region" description="Helical" evidence="1">
    <location>
        <begin position="92"/>
        <end position="114"/>
    </location>
</feature>
<dbReference type="EMBL" id="RHGB01000003">
    <property type="protein sequence ID" value="RNL66767.1"/>
    <property type="molecule type" value="Genomic_DNA"/>
</dbReference>
<gene>
    <name evidence="5" type="ORF">D0911_04320</name>
</gene>
<dbReference type="PIRSF" id="PIRSF018266">
    <property type="entry name" value="FecR"/>
    <property type="match status" value="1"/>
</dbReference>
<dbReference type="PANTHER" id="PTHR30273">
    <property type="entry name" value="PERIPLASMIC SIGNAL SENSOR AND SIGMA FACTOR ACTIVATOR FECR-RELATED"/>
    <property type="match status" value="1"/>
</dbReference>
<dbReference type="Gene3D" id="2.60.120.1440">
    <property type="match status" value="1"/>
</dbReference>
<evidence type="ECO:0000256" key="1">
    <source>
        <dbReference type="SAM" id="Phobius"/>
    </source>
</evidence>
<dbReference type="Proteomes" id="UP000274695">
    <property type="component" value="Unassembled WGS sequence"/>
</dbReference>
<evidence type="ECO:0000313" key="6">
    <source>
        <dbReference type="Proteomes" id="UP000274695"/>
    </source>
</evidence>
<dbReference type="Pfam" id="PF16220">
    <property type="entry name" value="DUF4880"/>
    <property type="match status" value="1"/>
</dbReference>
<dbReference type="InterPro" id="IPR032623">
    <property type="entry name" value="FecR_N"/>
</dbReference>
<dbReference type="Pfam" id="PF16344">
    <property type="entry name" value="FecR_C"/>
    <property type="match status" value="1"/>
</dbReference>
<keyword evidence="1" id="KW-0812">Transmembrane</keyword>
<evidence type="ECO:0000313" key="5">
    <source>
        <dbReference type="EMBL" id="RNL66767.1"/>
    </source>
</evidence>
<dbReference type="Gene3D" id="3.55.50.30">
    <property type="match status" value="1"/>
</dbReference>
<proteinExistence type="predicted"/>
<keyword evidence="1" id="KW-0472">Membrane</keyword>
<dbReference type="InterPro" id="IPR006860">
    <property type="entry name" value="FecR"/>
</dbReference>
<reference evidence="5 6" key="1">
    <citation type="submission" date="2018-10" db="EMBL/GenBank/DDBJ databases">
        <title>Draft genome sequence of Zhongshania sp. DSW25-10.</title>
        <authorList>
            <person name="Oh J."/>
        </authorList>
    </citation>
    <scope>NUCLEOTIDE SEQUENCE [LARGE SCALE GENOMIC DNA]</scope>
    <source>
        <strain evidence="5 6">DSW25-10</strain>
    </source>
</reference>
<dbReference type="InterPro" id="IPR032508">
    <property type="entry name" value="FecR_C"/>
</dbReference>
<organism evidence="5 6">
    <name type="scientific">Zhongshania marina</name>
    <dbReference type="NCBI Taxonomy" id="2304603"/>
    <lineage>
        <taxon>Bacteria</taxon>
        <taxon>Pseudomonadati</taxon>
        <taxon>Pseudomonadota</taxon>
        <taxon>Gammaproteobacteria</taxon>
        <taxon>Cellvibrionales</taxon>
        <taxon>Spongiibacteraceae</taxon>
        <taxon>Zhongshania</taxon>
    </lineage>
</organism>
<feature type="domain" description="Protein FecR C-terminal" evidence="4">
    <location>
        <begin position="288"/>
        <end position="355"/>
    </location>
</feature>
<dbReference type="Pfam" id="PF04773">
    <property type="entry name" value="FecR"/>
    <property type="match status" value="1"/>
</dbReference>
<dbReference type="InterPro" id="IPR012373">
    <property type="entry name" value="Ferrdict_sens_TM"/>
</dbReference>